<proteinExistence type="predicted"/>
<keyword evidence="2" id="KW-1185">Reference proteome</keyword>
<feature type="non-terminal residue" evidence="1">
    <location>
        <position position="52"/>
    </location>
</feature>
<accession>A0ABD0N7C6</accession>
<comment type="caution">
    <text evidence="1">The sequence shown here is derived from an EMBL/GenBank/DDBJ whole genome shotgun (WGS) entry which is preliminary data.</text>
</comment>
<organism evidence="1 2">
    <name type="scientific">Cirrhinus mrigala</name>
    <name type="common">Mrigala</name>
    <dbReference type="NCBI Taxonomy" id="683832"/>
    <lineage>
        <taxon>Eukaryota</taxon>
        <taxon>Metazoa</taxon>
        <taxon>Chordata</taxon>
        <taxon>Craniata</taxon>
        <taxon>Vertebrata</taxon>
        <taxon>Euteleostomi</taxon>
        <taxon>Actinopterygii</taxon>
        <taxon>Neopterygii</taxon>
        <taxon>Teleostei</taxon>
        <taxon>Ostariophysi</taxon>
        <taxon>Cypriniformes</taxon>
        <taxon>Cyprinidae</taxon>
        <taxon>Labeoninae</taxon>
        <taxon>Labeonini</taxon>
        <taxon>Cirrhinus</taxon>
    </lineage>
</organism>
<dbReference type="EMBL" id="JAMKFB020000023">
    <property type="protein sequence ID" value="KAL0158012.1"/>
    <property type="molecule type" value="Genomic_DNA"/>
</dbReference>
<feature type="non-terminal residue" evidence="1">
    <location>
        <position position="1"/>
    </location>
</feature>
<evidence type="ECO:0000313" key="1">
    <source>
        <dbReference type="EMBL" id="KAL0158012.1"/>
    </source>
</evidence>
<protein>
    <submittedName>
        <fullName evidence="1">Uncharacterized protein</fullName>
    </submittedName>
</protein>
<gene>
    <name evidence="1" type="ORF">M9458_046088</name>
</gene>
<dbReference type="Proteomes" id="UP001529510">
    <property type="component" value="Unassembled WGS sequence"/>
</dbReference>
<reference evidence="1 2" key="1">
    <citation type="submission" date="2024-05" db="EMBL/GenBank/DDBJ databases">
        <title>Genome sequencing and assembly of Indian major carp, Cirrhinus mrigala (Hamilton, 1822).</title>
        <authorList>
            <person name="Mohindra V."/>
            <person name="Chowdhury L.M."/>
            <person name="Lal K."/>
            <person name="Jena J.K."/>
        </authorList>
    </citation>
    <scope>NUCLEOTIDE SEQUENCE [LARGE SCALE GENOMIC DNA]</scope>
    <source>
        <strain evidence="1">CM1030</strain>
        <tissue evidence="1">Blood</tissue>
    </source>
</reference>
<dbReference type="AlphaFoldDB" id="A0ABD0N7C6"/>
<sequence>ANMMSLAEHIIEATPDRIKREHFPTVDGLTNTMSWLASYLGDVEHLPSIIHL</sequence>
<name>A0ABD0N7C6_CIRMR</name>
<evidence type="ECO:0000313" key="2">
    <source>
        <dbReference type="Proteomes" id="UP001529510"/>
    </source>
</evidence>